<keyword evidence="2" id="KW-1133">Transmembrane helix</keyword>
<name>A0ABU5UK69_NODSP</name>
<keyword evidence="2" id="KW-0472">Membrane</keyword>
<keyword evidence="1" id="KW-0175">Coiled coil</keyword>
<evidence type="ECO:0000256" key="2">
    <source>
        <dbReference type="SAM" id="Phobius"/>
    </source>
</evidence>
<organism evidence="3 4">
    <name type="scientific">Nodularia spumigena UHCC 0060</name>
    <dbReference type="NCBI Taxonomy" id="3110300"/>
    <lineage>
        <taxon>Bacteria</taxon>
        <taxon>Bacillati</taxon>
        <taxon>Cyanobacteriota</taxon>
        <taxon>Cyanophyceae</taxon>
        <taxon>Nostocales</taxon>
        <taxon>Nodulariaceae</taxon>
        <taxon>Nodularia</taxon>
    </lineage>
</organism>
<sequence>MSESMAFIGGVAVAGLAALVMLRGADSPMQSNFAVSSPQMPANLALPMMPPQTPMYPPYGVNPYYPNPSQPPAQVNPEQRVEMERLNMQLERLKSDNEQLRAQNQQLQFQYQNWNHQQMQLAQQNSQKLAAPEVLKPQTEEPWWSSPIIWAVGGATLTIGGGVVVAGVLALFSPRQRPTRTVQVMHPYHGPTPPLAPVRRAEFLPSPRMDARRVETPEYDQMH</sequence>
<keyword evidence="4" id="KW-1185">Reference proteome</keyword>
<dbReference type="EMBL" id="JAYGHK010000002">
    <property type="protein sequence ID" value="MEA5606644.1"/>
    <property type="molecule type" value="Genomic_DNA"/>
</dbReference>
<reference evidence="3 4" key="1">
    <citation type="submission" date="2023-12" db="EMBL/GenBank/DDBJ databases">
        <title>Baltic Sea Cyanobacteria.</title>
        <authorList>
            <person name="Delbaje E."/>
            <person name="Fewer D.P."/>
            <person name="Shishido T.K."/>
        </authorList>
    </citation>
    <scope>NUCLEOTIDE SEQUENCE [LARGE SCALE GENOMIC DNA]</scope>
    <source>
        <strain evidence="3 4">UHCC 0060</strain>
    </source>
</reference>
<evidence type="ECO:0000256" key="1">
    <source>
        <dbReference type="SAM" id="Coils"/>
    </source>
</evidence>
<protein>
    <submittedName>
        <fullName evidence="3">Heterocyst differentiation related protein</fullName>
    </submittedName>
</protein>
<feature type="transmembrane region" description="Helical" evidence="2">
    <location>
        <begin position="148"/>
        <end position="172"/>
    </location>
</feature>
<gene>
    <name evidence="3" type="ORF">VB695_00815</name>
</gene>
<keyword evidence="2" id="KW-0812">Transmembrane</keyword>
<dbReference type="RefSeq" id="WP_173403263.1">
    <property type="nucleotide sequence ID" value="NZ_JAYGHK010000002.1"/>
</dbReference>
<proteinExistence type="predicted"/>
<evidence type="ECO:0000313" key="3">
    <source>
        <dbReference type="EMBL" id="MEA5606644.1"/>
    </source>
</evidence>
<dbReference type="Proteomes" id="UP001303285">
    <property type="component" value="Unassembled WGS sequence"/>
</dbReference>
<comment type="caution">
    <text evidence="3">The sequence shown here is derived from an EMBL/GenBank/DDBJ whole genome shotgun (WGS) entry which is preliminary data.</text>
</comment>
<feature type="coiled-coil region" evidence="1">
    <location>
        <begin position="76"/>
        <end position="117"/>
    </location>
</feature>
<accession>A0ABU5UK69</accession>
<evidence type="ECO:0000313" key="4">
    <source>
        <dbReference type="Proteomes" id="UP001303285"/>
    </source>
</evidence>
<dbReference type="GeneID" id="78016580"/>